<dbReference type="SMART" id="SM00343">
    <property type="entry name" value="ZnF_C2HC"/>
    <property type="match status" value="2"/>
</dbReference>
<dbReference type="GO" id="GO:0003676">
    <property type="term" value="F:nucleic acid binding"/>
    <property type="evidence" value="ECO:0007669"/>
    <property type="project" value="InterPro"/>
</dbReference>
<dbReference type="EMBL" id="DF836804">
    <property type="protein sequence ID" value="GAN11248.1"/>
    <property type="molecule type" value="Genomic_DNA"/>
</dbReference>
<dbReference type="SUPFAM" id="SSF57756">
    <property type="entry name" value="Retrovirus zinc finger-like domains"/>
    <property type="match status" value="1"/>
</dbReference>
<feature type="region of interest" description="Disordered" evidence="2">
    <location>
        <begin position="259"/>
        <end position="366"/>
    </location>
</feature>
<evidence type="ECO:0000259" key="3">
    <source>
        <dbReference type="PROSITE" id="PS50158"/>
    </source>
</evidence>
<dbReference type="Proteomes" id="UP000053815">
    <property type="component" value="Unassembled WGS sequence"/>
</dbReference>
<name>A0A0C9N962_9FUNG</name>
<organism evidence="4">
    <name type="scientific">Mucor ambiguus</name>
    <dbReference type="NCBI Taxonomy" id="91626"/>
    <lineage>
        <taxon>Eukaryota</taxon>
        <taxon>Fungi</taxon>
        <taxon>Fungi incertae sedis</taxon>
        <taxon>Mucoromycota</taxon>
        <taxon>Mucoromycotina</taxon>
        <taxon>Mucoromycetes</taxon>
        <taxon>Mucorales</taxon>
        <taxon>Mucorineae</taxon>
        <taxon>Mucoraceae</taxon>
        <taxon>Mucor</taxon>
    </lineage>
</organism>
<protein>
    <recommendedName>
        <fullName evidence="3">CCHC-type domain-containing protein</fullName>
    </recommendedName>
</protein>
<sequence length="418" mass="47464">MHGEVVVDSTGTPTASTTPSTNSKIKTRIWRNARTENGYFLDVSKIPNKTEQQHLQTLHQQYKASNFFGIKFLGKNAQRYIEVYPSDDILDRFVTEGVLYDFKQSKIQLFPCKAVDGEGKLIQLSLTDIPFLPKDQLLEELSKALGTFGKVLDLGLNYEQYMGWFMGTGYAILQQLPDVNYPTLHHSITWKTATGAEEFCHATFPDMATWCRYCHEEGHTKFECPKAMARIICYNCDNSGHRQDTCPKPKKGSFDRAFKKARKTPTTISSAEAAKSKWAPSYSKNSDVGKQPHQGQQQQHHDQQISTTSNDTATQVNSRITRSRSTDQTNAKDIKHMYEFEDTDDDDYMPSASESESEPEQMSDIEDTDDEVNNIQREQADHRAHINFDNSDRITNDIPTIAPSENYNAAALLHHQLL</sequence>
<dbReference type="OrthoDB" id="2264205at2759"/>
<dbReference type="AlphaFoldDB" id="A0A0C9N962"/>
<reference evidence="4" key="1">
    <citation type="submission" date="2014-09" db="EMBL/GenBank/DDBJ databases">
        <title>Draft genome sequence of an oleaginous Mucoromycotina fungus Mucor ambiguus NBRC6742.</title>
        <authorList>
            <person name="Takeda I."/>
            <person name="Yamane N."/>
            <person name="Morita T."/>
            <person name="Tamano K."/>
            <person name="Machida M."/>
            <person name="Baker S."/>
            <person name="Koike H."/>
        </authorList>
    </citation>
    <scope>NUCLEOTIDE SEQUENCE</scope>
    <source>
        <strain evidence="4">NBRC 6742</strain>
    </source>
</reference>
<feature type="domain" description="CCHC-type" evidence="3">
    <location>
        <begin position="233"/>
        <end position="248"/>
    </location>
</feature>
<keyword evidence="1" id="KW-0863">Zinc-finger</keyword>
<dbReference type="GO" id="GO:0008270">
    <property type="term" value="F:zinc ion binding"/>
    <property type="evidence" value="ECO:0007669"/>
    <property type="project" value="UniProtKB-KW"/>
</dbReference>
<feature type="compositionally biased region" description="Acidic residues" evidence="2">
    <location>
        <begin position="355"/>
        <end position="366"/>
    </location>
</feature>
<evidence type="ECO:0000313" key="5">
    <source>
        <dbReference type="Proteomes" id="UP000053815"/>
    </source>
</evidence>
<accession>A0A0C9N962</accession>
<dbReference type="InterPro" id="IPR036875">
    <property type="entry name" value="Znf_CCHC_sf"/>
</dbReference>
<keyword evidence="1" id="KW-0862">Zinc</keyword>
<keyword evidence="5" id="KW-1185">Reference proteome</keyword>
<feature type="compositionally biased region" description="Basic and acidic residues" evidence="2">
    <location>
        <begin position="330"/>
        <end position="339"/>
    </location>
</feature>
<evidence type="ECO:0000256" key="1">
    <source>
        <dbReference type="PROSITE-ProRule" id="PRU00047"/>
    </source>
</evidence>
<gene>
    <name evidence="4" type="ORF">MAM1_0515d10807</name>
</gene>
<keyword evidence="1" id="KW-0479">Metal-binding</keyword>
<feature type="region of interest" description="Disordered" evidence="2">
    <location>
        <begin position="1"/>
        <end position="24"/>
    </location>
</feature>
<evidence type="ECO:0000256" key="2">
    <source>
        <dbReference type="SAM" id="MobiDB-lite"/>
    </source>
</evidence>
<feature type="compositionally biased region" description="Polar residues" evidence="2">
    <location>
        <begin position="305"/>
        <end position="320"/>
    </location>
</feature>
<dbReference type="Gene3D" id="4.10.60.10">
    <property type="entry name" value="Zinc finger, CCHC-type"/>
    <property type="match status" value="1"/>
</dbReference>
<dbReference type="Pfam" id="PF00098">
    <property type="entry name" value="zf-CCHC"/>
    <property type="match status" value="1"/>
</dbReference>
<proteinExistence type="predicted"/>
<dbReference type="PROSITE" id="PS50158">
    <property type="entry name" value="ZF_CCHC"/>
    <property type="match status" value="1"/>
</dbReference>
<evidence type="ECO:0000313" key="4">
    <source>
        <dbReference type="EMBL" id="GAN11248.1"/>
    </source>
</evidence>
<dbReference type="InterPro" id="IPR001878">
    <property type="entry name" value="Znf_CCHC"/>
</dbReference>
<feature type="compositionally biased region" description="Low complexity" evidence="2">
    <location>
        <begin position="9"/>
        <end position="23"/>
    </location>
</feature>